<organism evidence="2">
    <name type="scientific">Anopheles marajoara</name>
    <dbReference type="NCBI Taxonomy" id="58244"/>
    <lineage>
        <taxon>Eukaryota</taxon>
        <taxon>Metazoa</taxon>
        <taxon>Ecdysozoa</taxon>
        <taxon>Arthropoda</taxon>
        <taxon>Hexapoda</taxon>
        <taxon>Insecta</taxon>
        <taxon>Pterygota</taxon>
        <taxon>Neoptera</taxon>
        <taxon>Endopterygota</taxon>
        <taxon>Diptera</taxon>
        <taxon>Nematocera</taxon>
        <taxon>Culicoidea</taxon>
        <taxon>Culicidae</taxon>
        <taxon>Anophelinae</taxon>
        <taxon>Anopheles</taxon>
    </lineage>
</organism>
<reference evidence="2" key="1">
    <citation type="submission" date="2018-01" db="EMBL/GenBank/DDBJ databases">
        <title>An insight into the sialome of Amazonian anophelines.</title>
        <authorList>
            <person name="Ribeiro J.M."/>
            <person name="Scarpassa V."/>
            <person name="Calvo E."/>
        </authorList>
    </citation>
    <scope>NUCLEOTIDE SEQUENCE</scope>
    <source>
        <tissue evidence="2">Salivary glands</tissue>
    </source>
</reference>
<evidence type="ECO:0000313" key="2">
    <source>
        <dbReference type="EMBL" id="MBW62370.1"/>
    </source>
</evidence>
<name>A0A2M4CAL4_9DIPT</name>
<proteinExistence type="predicted"/>
<keyword evidence="1" id="KW-0732">Signal</keyword>
<dbReference type="AlphaFoldDB" id="A0A2M4CAL4"/>
<protein>
    <submittedName>
        <fullName evidence="2">Putative secreted protein</fullName>
    </submittedName>
</protein>
<dbReference type="EMBL" id="GGFJ01013229">
    <property type="protein sequence ID" value="MBW62370.1"/>
    <property type="molecule type" value="Transcribed_RNA"/>
</dbReference>
<feature type="signal peptide" evidence="1">
    <location>
        <begin position="1"/>
        <end position="19"/>
    </location>
</feature>
<feature type="chain" id="PRO_5014617310" evidence="1">
    <location>
        <begin position="20"/>
        <end position="85"/>
    </location>
</feature>
<accession>A0A2M4CAL4</accession>
<sequence>MGFVLLLLLQLLLIRYTAGRSNVGNRMTTVQNTSYCGRRHHRWWTLSGVSNWRHGATGTHHNATRTRAGNGVDGNLHDVHHGTAV</sequence>
<evidence type="ECO:0000256" key="1">
    <source>
        <dbReference type="SAM" id="SignalP"/>
    </source>
</evidence>